<dbReference type="RefSeq" id="WP_369243692.1">
    <property type="nucleotide sequence ID" value="NZ_CP163443.1"/>
</dbReference>
<proteinExistence type="predicted"/>
<organism evidence="1">
    <name type="scientific">Streptomyces sp. R41</name>
    <dbReference type="NCBI Taxonomy" id="3238632"/>
    <lineage>
        <taxon>Bacteria</taxon>
        <taxon>Bacillati</taxon>
        <taxon>Actinomycetota</taxon>
        <taxon>Actinomycetes</taxon>
        <taxon>Kitasatosporales</taxon>
        <taxon>Streptomycetaceae</taxon>
        <taxon>Streptomyces</taxon>
    </lineage>
</organism>
<evidence type="ECO:0008006" key="2">
    <source>
        <dbReference type="Google" id="ProtNLM"/>
    </source>
</evidence>
<dbReference type="AlphaFoldDB" id="A0AB39R2X3"/>
<dbReference type="EMBL" id="CP163443">
    <property type="protein sequence ID" value="XDQ50337.1"/>
    <property type="molecule type" value="Genomic_DNA"/>
</dbReference>
<protein>
    <recommendedName>
        <fullName evidence="2">DUF222 domain-containing protein</fullName>
    </recommendedName>
</protein>
<accession>A0AB39R2X3</accession>
<name>A0AB39R2X3_9ACTN</name>
<gene>
    <name evidence="1" type="ORF">AB5J53_00695</name>
</gene>
<sequence length="142" mass="15913">MRQAGRDEPLSVAEATAWRDHPEKAPEVGIAVLATVVAAKAEREHRERQADIEYEHHMLNLTEKVTKRLLAGAKHFRNPDAELIAQDMAFRASKELCRAHTDKCGEINPELLSKLDLAALRWAGIDPYAHSTWIVHRGDCSA</sequence>
<evidence type="ECO:0000313" key="1">
    <source>
        <dbReference type="EMBL" id="XDQ50337.1"/>
    </source>
</evidence>
<reference evidence="1" key="1">
    <citation type="submission" date="2024-07" db="EMBL/GenBank/DDBJ databases">
        <authorList>
            <person name="Yu S.T."/>
        </authorList>
    </citation>
    <scope>NUCLEOTIDE SEQUENCE</scope>
    <source>
        <strain evidence="1">R41</strain>
    </source>
</reference>